<evidence type="ECO:0000313" key="3">
    <source>
        <dbReference type="Proteomes" id="UP000031512"/>
    </source>
</evidence>
<protein>
    <submittedName>
        <fullName evidence="2">TBC domain containing protein</fullName>
    </submittedName>
</protein>
<dbReference type="PANTHER" id="PTHR47219:SF20">
    <property type="entry name" value="TBC1 DOMAIN FAMILY MEMBER 2B"/>
    <property type="match status" value="1"/>
</dbReference>
<organism evidence="2 3">
    <name type="scientific">Theileria equi strain WA</name>
    <dbReference type="NCBI Taxonomy" id="1537102"/>
    <lineage>
        <taxon>Eukaryota</taxon>
        <taxon>Sar</taxon>
        <taxon>Alveolata</taxon>
        <taxon>Apicomplexa</taxon>
        <taxon>Aconoidasida</taxon>
        <taxon>Piroplasmida</taxon>
        <taxon>Theileriidae</taxon>
        <taxon>Theileria</taxon>
    </lineage>
</organism>
<dbReference type="PANTHER" id="PTHR47219">
    <property type="entry name" value="RAB GTPASE-ACTIVATING PROTEIN 1-LIKE"/>
    <property type="match status" value="1"/>
</dbReference>
<evidence type="ECO:0000313" key="2">
    <source>
        <dbReference type="EMBL" id="AFZ80231.1"/>
    </source>
</evidence>
<dbReference type="RefSeq" id="XP_004829897.1">
    <property type="nucleotide sequence ID" value="XM_004829840.1"/>
</dbReference>
<feature type="domain" description="Rab-GAP TBC" evidence="1">
    <location>
        <begin position="108"/>
        <end position="302"/>
    </location>
</feature>
<accession>L0AYY4</accession>
<dbReference type="FunFam" id="1.10.8.270:FF:000026">
    <property type="entry name" value="TBC (Tre-2/Bub2/Cdc16) domain family"/>
    <property type="match status" value="1"/>
</dbReference>
<dbReference type="VEuPathDB" id="PiroplasmaDB:BEWA_030840"/>
<dbReference type="Gene3D" id="1.10.472.80">
    <property type="entry name" value="Ypt/Rab-GAP domain of gyp1p, domain 3"/>
    <property type="match status" value="1"/>
</dbReference>
<dbReference type="InterPro" id="IPR050302">
    <property type="entry name" value="Rab_GAP_TBC_domain"/>
</dbReference>
<dbReference type="eggNOG" id="KOG2058">
    <property type="taxonomic scope" value="Eukaryota"/>
</dbReference>
<sequence>MEFSHPDKQKKPLLKRASYHLFGLSKRMMKRTINNIQSMTNTAEEAHSEYDNYGFSMDENQFASGIEMYEKDFETKKERRLKRWENVPVSESWMDFDSDDFKLLVRKGIPDNLRPLMWKKLLGADELIAMNDGIYQKMVEMPPAKEISDQISLDINRTFPTHKNYKVNSFGTVMLRNVLIAFANYIPAVNYCQSLNYLTATLLIFMNEEEAFWCLVQIINSKIPGRGLKIIGYYNNGMIELKRDVLVLEFIIQSRLKKLYRHLKMNGIDLMWICAEWFLCLFTISLPMTTVVRIWDSLFLEGDKILFRIGFSLFKLHEQRILALSSDKDLLIYCKTMSKSVLQHDEFLKIAFYNLSSFSRKDIQQYREQAMRMIN</sequence>
<dbReference type="Gene3D" id="1.10.10.750">
    <property type="entry name" value="Ypt/Rab-GAP domain of gyp1p, domain 1"/>
    <property type="match status" value="1"/>
</dbReference>
<dbReference type="AlphaFoldDB" id="L0AYY4"/>
<dbReference type="PROSITE" id="PS50086">
    <property type="entry name" value="TBC_RABGAP"/>
    <property type="match status" value="1"/>
</dbReference>
<dbReference type="SUPFAM" id="SSF47923">
    <property type="entry name" value="Ypt/Rab-GAP domain of gyp1p"/>
    <property type="match status" value="2"/>
</dbReference>
<evidence type="ECO:0000259" key="1">
    <source>
        <dbReference type="PROSITE" id="PS50086"/>
    </source>
</evidence>
<dbReference type="Proteomes" id="UP000031512">
    <property type="component" value="Chromosome 1"/>
</dbReference>
<gene>
    <name evidence="2" type="ORF">BEWA_030840</name>
</gene>
<dbReference type="SMART" id="SM00164">
    <property type="entry name" value="TBC"/>
    <property type="match status" value="1"/>
</dbReference>
<proteinExistence type="predicted"/>
<reference evidence="2 3" key="1">
    <citation type="journal article" date="2012" name="BMC Genomics">
        <title>Comparative genomic analysis and phylogenetic position of Theileria equi.</title>
        <authorList>
            <person name="Kappmeyer L.S."/>
            <person name="Thiagarajan M."/>
            <person name="Herndon D.R."/>
            <person name="Ramsay J.D."/>
            <person name="Caler E."/>
            <person name="Djikeng A."/>
            <person name="Gillespie J.J."/>
            <person name="Lau A.O."/>
            <person name="Roalson E.H."/>
            <person name="Silva J.C."/>
            <person name="Silva M.G."/>
            <person name="Suarez C.E."/>
            <person name="Ueti M.W."/>
            <person name="Nene V.M."/>
            <person name="Mealey R.H."/>
            <person name="Knowles D.P."/>
            <person name="Brayton K.A."/>
        </authorList>
    </citation>
    <scope>NUCLEOTIDE SEQUENCE [LARGE SCALE GENOMIC DNA]</scope>
    <source>
        <strain evidence="2 3">WA</strain>
    </source>
</reference>
<dbReference type="Pfam" id="PF00566">
    <property type="entry name" value="RabGAP-TBC"/>
    <property type="match status" value="1"/>
</dbReference>
<name>L0AYY4_THEEQ</name>
<dbReference type="KEGG" id="beq:BEWA_030840"/>
<dbReference type="GO" id="GO:0005096">
    <property type="term" value="F:GTPase activator activity"/>
    <property type="evidence" value="ECO:0007669"/>
    <property type="project" value="TreeGrafter"/>
</dbReference>
<dbReference type="EMBL" id="CP001669">
    <property type="protein sequence ID" value="AFZ80231.1"/>
    <property type="molecule type" value="Genomic_DNA"/>
</dbReference>
<dbReference type="GeneID" id="15803437"/>
<dbReference type="InterPro" id="IPR035969">
    <property type="entry name" value="Rab-GAP_TBC_sf"/>
</dbReference>
<keyword evidence="3" id="KW-1185">Reference proteome</keyword>
<dbReference type="STRING" id="1537102.L0AYY4"/>
<dbReference type="InterPro" id="IPR000195">
    <property type="entry name" value="Rab-GAP-TBC_dom"/>
</dbReference>
<dbReference type="OrthoDB" id="294251at2759"/>
<dbReference type="Gene3D" id="1.10.8.270">
    <property type="entry name" value="putative rabgap domain of human tbc1 domain family member 14 like domains"/>
    <property type="match status" value="1"/>
</dbReference>
<dbReference type="GO" id="GO:0031267">
    <property type="term" value="F:small GTPase binding"/>
    <property type="evidence" value="ECO:0007669"/>
    <property type="project" value="TreeGrafter"/>
</dbReference>